<dbReference type="AlphaFoldDB" id="A0A4X1UK12"/>
<evidence type="ECO:0000313" key="3">
    <source>
        <dbReference type="Proteomes" id="UP000314985"/>
    </source>
</evidence>
<reference evidence="3" key="1">
    <citation type="submission" date="2017-08" db="EMBL/GenBank/DDBJ databases">
        <title>USMARCv1.0.</title>
        <authorList>
            <person name="Hannum G.I."/>
            <person name="Koren S."/>
            <person name="Schroeder S.G."/>
            <person name="Chin S.C."/>
            <person name="Nonneman D.J."/>
            <person name="Becker S.A."/>
            <person name="Rosen B.D."/>
            <person name="Bickhart D.M."/>
            <person name="Putnam N.H."/>
            <person name="Green R.E."/>
            <person name="Tuggle C.K."/>
            <person name="Liu H."/>
            <person name="Rohrer G.A."/>
            <person name="Warr A."/>
            <person name="Hall R."/>
            <person name="Kim K."/>
            <person name="Hume D.A."/>
            <person name="Talbot R."/>
            <person name="Chow W."/>
            <person name="Howe K."/>
            <person name="Schwartz A.S."/>
            <person name="Watson M."/>
            <person name="Archibald A.L."/>
            <person name="Phillippy A.M."/>
            <person name="Smith T.P.L."/>
        </authorList>
    </citation>
    <scope>NUCLEOTIDE SEQUENCE [LARGE SCALE GENOMIC DNA]</scope>
</reference>
<proteinExistence type="predicted"/>
<evidence type="ECO:0000313" key="2">
    <source>
        <dbReference type="Ensembl" id="ENSSSCP00070029555.1"/>
    </source>
</evidence>
<name>A0A4X1UK12_PIG</name>
<organism evidence="2 3">
    <name type="scientific">Sus scrofa</name>
    <name type="common">Pig</name>
    <dbReference type="NCBI Taxonomy" id="9823"/>
    <lineage>
        <taxon>Eukaryota</taxon>
        <taxon>Metazoa</taxon>
        <taxon>Chordata</taxon>
        <taxon>Craniata</taxon>
        <taxon>Vertebrata</taxon>
        <taxon>Euteleostomi</taxon>
        <taxon>Mammalia</taxon>
        <taxon>Eutheria</taxon>
        <taxon>Laurasiatheria</taxon>
        <taxon>Artiodactyla</taxon>
        <taxon>Suina</taxon>
        <taxon>Suidae</taxon>
        <taxon>Sus</taxon>
    </lineage>
</organism>
<dbReference type="Proteomes" id="UP000314985">
    <property type="component" value="Unassembled WGS sequence"/>
</dbReference>
<sequence>MGPPGSRAPLGQVSARPGNALLPRRPAKGQGSGATVPRGRTPTRCEPRAGEGPVTCAPAAPRGLQFPDGRLPAGVAPAPLFCWPEAKSRPGARSPLRFGRRAWHRFPGVIAGHSEAQVLQPARHGNDAALTRGATSPLLTSLPFSGGCMLSASTNPHLLRFDGVLAGPSDAPT</sequence>
<dbReference type="Ensembl" id="ENSSSCT00070035380.1">
    <property type="protein sequence ID" value="ENSSSCP00070029555.1"/>
    <property type="gene ID" value="ENSSSCG00070017930.1"/>
</dbReference>
<accession>A0A4X1UK12</accession>
<evidence type="ECO:0000256" key="1">
    <source>
        <dbReference type="SAM" id="MobiDB-lite"/>
    </source>
</evidence>
<reference evidence="2" key="2">
    <citation type="submission" date="2025-08" db="UniProtKB">
        <authorList>
            <consortium name="Ensembl"/>
        </authorList>
    </citation>
    <scope>IDENTIFICATION</scope>
</reference>
<protein>
    <submittedName>
        <fullName evidence="2">Uncharacterized protein</fullName>
    </submittedName>
</protein>
<feature type="region of interest" description="Disordered" evidence="1">
    <location>
        <begin position="1"/>
        <end position="57"/>
    </location>
</feature>